<comment type="caution">
    <text evidence="8">The sequence shown here is derived from an EMBL/GenBank/DDBJ whole genome shotgun (WGS) entry which is preliminary data.</text>
</comment>
<feature type="domain" description="Sugar phosphate transporter" evidence="7">
    <location>
        <begin position="65"/>
        <end position="222"/>
    </location>
</feature>
<keyword evidence="2 6" id="KW-0812">Transmembrane</keyword>
<dbReference type="EMBL" id="VDMD01000006">
    <property type="protein sequence ID" value="TRM65086.1"/>
    <property type="molecule type" value="Genomic_DNA"/>
</dbReference>
<sequence>MSSPSLWTSNQQIPEAHPLTEKHGRTSSSSQSPRIRSNPLPNPDPSPSAHLPSITSVNTIQIFWLSLYFVFNLALTLYNKQVLNRFPFPYALTALHCLFGMLGTFACVLLKMFKPPRLNSAEKTAVLLFSMLYSINIVVSNASLGLVTVPVHQVIRAATPIFTMMFSALLLARHPSRGKVLSLIPVMAGVGIATYGDYYFTTYGFFLTVFGTVLAALKTVFTNILQSPPRQVDPQYARLPQRDEGDVAKDLPTPGSAPNPADHLPRITIPITTKHSISFPTPTLSLNPMALLYTLSPLAFVQCIFLSWATGEWSLVVASIGAKYGFREPTPESAQVTGLWGLALNGTIAFLLNVVSFNTNKRVGAVGMSVAANVKQALTIVLSVVIFNLVITPLNGLGIMLTILGGAVYAWVELEEKKKKRAAQQQQVAASAS</sequence>
<protein>
    <submittedName>
        <fullName evidence="8">Triose-phosphate transporter family-domain-containing protein</fullName>
    </submittedName>
</protein>
<feature type="transmembrane region" description="Helical" evidence="6">
    <location>
        <begin position="370"/>
        <end position="391"/>
    </location>
</feature>
<feature type="transmembrane region" description="Helical" evidence="6">
    <location>
        <begin position="90"/>
        <end position="113"/>
    </location>
</feature>
<keyword evidence="3 6" id="KW-1133">Transmembrane helix</keyword>
<feature type="region of interest" description="Disordered" evidence="5">
    <location>
        <begin position="1"/>
        <end position="48"/>
    </location>
</feature>
<evidence type="ECO:0000256" key="5">
    <source>
        <dbReference type="SAM" id="MobiDB-lite"/>
    </source>
</evidence>
<evidence type="ECO:0000256" key="2">
    <source>
        <dbReference type="ARBA" id="ARBA00022692"/>
    </source>
</evidence>
<evidence type="ECO:0000256" key="6">
    <source>
        <dbReference type="SAM" id="Phobius"/>
    </source>
</evidence>
<feature type="transmembrane region" description="Helical" evidence="6">
    <location>
        <begin position="153"/>
        <end position="172"/>
    </location>
</feature>
<feature type="transmembrane region" description="Helical" evidence="6">
    <location>
        <begin position="62"/>
        <end position="78"/>
    </location>
</feature>
<evidence type="ECO:0000259" key="7">
    <source>
        <dbReference type="Pfam" id="PF03151"/>
    </source>
</evidence>
<proteinExistence type="predicted"/>
<feature type="transmembrane region" description="Helical" evidence="6">
    <location>
        <begin position="339"/>
        <end position="358"/>
    </location>
</feature>
<feature type="transmembrane region" description="Helical" evidence="6">
    <location>
        <begin position="397"/>
        <end position="414"/>
    </location>
</feature>
<evidence type="ECO:0000256" key="4">
    <source>
        <dbReference type="ARBA" id="ARBA00023136"/>
    </source>
</evidence>
<keyword evidence="9" id="KW-1185">Reference proteome</keyword>
<dbReference type="AlphaFoldDB" id="A0A550CJW8"/>
<dbReference type="PANTHER" id="PTHR11132">
    <property type="entry name" value="SOLUTE CARRIER FAMILY 35"/>
    <property type="match status" value="1"/>
</dbReference>
<keyword evidence="4 6" id="KW-0472">Membrane</keyword>
<dbReference type="InterPro" id="IPR050186">
    <property type="entry name" value="TPT_transporter"/>
</dbReference>
<feature type="compositionally biased region" description="Polar residues" evidence="5">
    <location>
        <begin position="1"/>
        <end position="13"/>
    </location>
</feature>
<feature type="domain" description="Sugar phosphate transporter" evidence="7">
    <location>
        <begin position="338"/>
        <end position="409"/>
    </location>
</feature>
<dbReference type="InterPro" id="IPR004853">
    <property type="entry name" value="Sugar_P_trans_dom"/>
</dbReference>
<evidence type="ECO:0000313" key="9">
    <source>
        <dbReference type="Proteomes" id="UP000320762"/>
    </source>
</evidence>
<dbReference type="Pfam" id="PF03151">
    <property type="entry name" value="TPT"/>
    <property type="match status" value="2"/>
</dbReference>
<organism evidence="8 9">
    <name type="scientific">Schizophyllum amplum</name>
    <dbReference type="NCBI Taxonomy" id="97359"/>
    <lineage>
        <taxon>Eukaryota</taxon>
        <taxon>Fungi</taxon>
        <taxon>Dikarya</taxon>
        <taxon>Basidiomycota</taxon>
        <taxon>Agaricomycotina</taxon>
        <taxon>Agaricomycetes</taxon>
        <taxon>Agaricomycetidae</taxon>
        <taxon>Agaricales</taxon>
        <taxon>Schizophyllaceae</taxon>
        <taxon>Schizophyllum</taxon>
    </lineage>
</organism>
<reference evidence="8 9" key="1">
    <citation type="journal article" date="2019" name="New Phytol.">
        <title>Comparative genomics reveals unique wood-decay strategies and fruiting body development in the Schizophyllaceae.</title>
        <authorList>
            <person name="Almasi E."/>
            <person name="Sahu N."/>
            <person name="Krizsan K."/>
            <person name="Balint B."/>
            <person name="Kovacs G.M."/>
            <person name="Kiss B."/>
            <person name="Cseklye J."/>
            <person name="Drula E."/>
            <person name="Henrissat B."/>
            <person name="Nagy I."/>
            <person name="Chovatia M."/>
            <person name="Adam C."/>
            <person name="LaButti K."/>
            <person name="Lipzen A."/>
            <person name="Riley R."/>
            <person name="Grigoriev I.V."/>
            <person name="Nagy L.G."/>
        </authorList>
    </citation>
    <scope>NUCLEOTIDE SEQUENCE [LARGE SCALE GENOMIC DNA]</scope>
    <source>
        <strain evidence="8 9">NL-1724</strain>
    </source>
</reference>
<evidence type="ECO:0000256" key="1">
    <source>
        <dbReference type="ARBA" id="ARBA00004141"/>
    </source>
</evidence>
<feature type="transmembrane region" description="Helical" evidence="6">
    <location>
        <begin position="202"/>
        <end position="221"/>
    </location>
</feature>
<dbReference type="GO" id="GO:0016020">
    <property type="term" value="C:membrane"/>
    <property type="evidence" value="ECO:0007669"/>
    <property type="project" value="UniProtKB-SubCell"/>
</dbReference>
<dbReference type="OrthoDB" id="10261634at2759"/>
<name>A0A550CJW8_9AGAR</name>
<feature type="transmembrane region" description="Helical" evidence="6">
    <location>
        <begin position="125"/>
        <end position="147"/>
    </location>
</feature>
<feature type="region of interest" description="Disordered" evidence="5">
    <location>
        <begin position="244"/>
        <end position="264"/>
    </location>
</feature>
<gene>
    <name evidence="8" type="ORF">BD626DRAFT_536235</name>
</gene>
<feature type="transmembrane region" description="Helical" evidence="6">
    <location>
        <begin position="290"/>
        <end position="309"/>
    </location>
</feature>
<dbReference type="Proteomes" id="UP000320762">
    <property type="component" value="Unassembled WGS sequence"/>
</dbReference>
<evidence type="ECO:0000256" key="3">
    <source>
        <dbReference type="ARBA" id="ARBA00022989"/>
    </source>
</evidence>
<comment type="subcellular location">
    <subcellularLocation>
        <location evidence="1">Membrane</location>
        <topology evidence="1">Multi-pass membrane protein</topology>
    </subcellularLocation>
</comment>
<feature type="compositionally biased region" description="Low complexity" evidence="5">
    <location>
        <begin position="26"/>
        <end position="39"/>
    </location>
</feature>
<accession>A0A550CJW8</accession>
<evidence type="ECO:0000313" key="8">
    <source>
        <dbReference type="EMBL" id="TRM65086.1"/>
    </source>
</evidence>